<dbReference type="AlphaFoldDB" id="A0A1Q6DVI9"/>
<evidence type="ECO:0000313" key="1">
    <source>
        <dbReference type="EMBL" id="OKY78357.1"/>
    </source>
</evidence>
<reference evidence="1" key="1">
    <citation type="submission" date="2016-12" db="EMBL/GenBank/DDBJ databases">
        <title>Discovery of methanogenic haloarchaea.</title>
        <authorList>
            <person name="Sorokin D.Y."/>
            <person name="Makarova K.S."/>
            <person name="Abbas B."/>
            <person name="Ferrer M."/>
            <person name="Golyshin P.N."/>
        </authorList>
    </citation>
    <scope>NUCLEOTIDE SEQUENCE [LARGE SCALE GENOMIC DNA]</scope>
    <source>
        <strain evidence="1">HMET1</strain>
    </source>
</reference>
<sequence>MTVREDIPEPKDLKKYLSGNEISLKCSFDECKEFFLSELGDYLWEYFKSDFVSSGYNFEGFLKVLYVKRRSIISWAEEKKEWPELVEEIDKGKESCLFKLFK</sequence>
<accession>A0A1Q6DVI9</accession>
<organism evidence="1 2">
    <name type="scientific">Methanohalarchaeum thermophilum</name>
    <dbReference type="NCBI Taxonomy" id="1903181"/>
    <lineage>
        <taxon>Archaea</taxon>
        <taxon>Methanobacteriati</taxon>
        <taxon>Methanobacteriota</taxon>
        <taxon>Methanonatronarchaeia</taxon>
        <taxon>Methanonatronarchaeales</taxon>
        <taxon>Methanonatronarchaeaceae</taxon>
        <taxon>Candidatus Methanohalarchaeum</taxon>
    </lineage>
</organism>
<dbReference type="InParanoid" id="A0A1Q6DVI9"/>
<proteinExistence type="predicted"/>
<gene>
    <name evidence="1" type="ORF">BTN85_0847</name>
</gene>
<dbReference type="Proteomes" id="UP000185744">
    <property type="component" value="Unassembled WGS sequence"/>
</dbReference>
<evidence type="ECO:0000313" key="2">
    <source>
        <dbReference type="Proteomes" id="UP000185744"/>
    </source>
</evidence>
<protein>
    <submittedName>
        <fullName evidence="1">Uncharacterized protein</fullName>
    </submittedName>
</protein>
<dbReference type="EMBL" id="MSDW01000001">
    <property type="protein sequence ID" value="OKY78357.1"/>
    <property type="molecule type" value="Genomic_DNA"/>
</dbReference>
<comment type="caution">
    <text evidence="1">The sequence shown here is derived from an EMBL/GenBank/DDBJ whole genome shotgun (WGS) entry which is preliminary data.</text>
</comment>
<keyword evidence="2" id="KW-1185">Reference proteome</keyword>
<name>A0A1Q6DVI9_METT1</name>